<evidence type="ECO:0000313" key="5">
    <source>
        <dbReference type="Proteomes" id="UP001447842"/>
    </source>
</evidence>
<feature type="compositionally biased region" description="Acidic residues" evidence="1">
    <location>
        <begin position="142"/>
        <end position="153"/>
    </location>
</feature>
<evidence type="ECO:0000259" key="3">
    <source>
        <dbReference type="Pfam" id="PF13203"/>
    </source>
</evidence>
<dbReference type="RefSeq" id="WP_345969172.1">
    <property type="nucleotide sequence ID" value="NZ_CP147920.1"/>
</dbReference>
<dbReference type="Pfam" id="PF09967">
    <property type="entry name" value="DUF2201"/>
    <property type="match status" value="1"/>
</dbReference>
<gene>
    <name evidence="4" type="ORF">WCY31_07330</name>
</gene>
<dbReference type="InterPro" id="IPR025154">
    <property type="entry name" value="Put_metallopeptidase_dom"/>
</dbReference>
<feature type="region of interest" description="Disordered" evidence="1">
    <location>
        <begin position="140"/>
        <end position="166"/>
    </location>
</feature>
<reference evidence="4 5" key="1">
    <citation type="submission" date="2024-03" db="EMBL/GenBank/DDBJ databases">
        <title>Sulfurimonas sp. HSL3-1.</title>
        <authorList>
            <person name="Wang S."/>
        </authorList>
    </citation>
    <scope>NUCLEOTIDE SEQUENCE [LARGE SCALE GENOMIC DNA]</scope>
    <source>
        <strain evidence="4 5">HSL3-1</strain>
    </source>
</reference>
<evidence type="ECO:0000256" key="1">
    <source>
        <dbReference type="SAM" id="MobiDB-lite"/>
    </source>
</evidence>
<feature type="domain" description="VWA-like" evidence="2">
    <location>
        <begin position="255"/>
        <end position="380"/>
    </location>
</feature>
<dbReference type="PANTHER" id="PTHR38730">
    <property type="entry name" value="SLL7028 PROTEIN"/>
    <property type="match status" value="1"/>
</dbReference>
<accession>A0ABZ3H6B3</accession>
<dbReference type="PANTHER" id="PTHR38730:SF1">
    <property type="entry name" value="SLL7028 PROTEIN"/>
    <property type="match status" value="1"/>
</dbReference>
<dbReference type="SUPFAM" id="SSF53300">
    <property type="entry name" value="vWA-like"/>
    <property type="match status" value="1"/>
</dbReference>
<sequence>MPEEQSDLQRRLEKIRVQFLFDHPFLSVLALSLPMRFRKNPHEAFETDGTAIYVDTTMADTIPEQQLKYIYAHTLLHIMLKHPFRMGGRDHKTWNRSSDVVINLLLDDFERVGERPEHEVMMEKYRDQSVEEVYNTLYQENPEGEGTPDDENPQEQKQDLIESEGDSEAAMEDIDALIVQAMGAAQKQGNIPASFLEVIREVTRPKIDLATLLHTYMTESFFDKQSDFSRPNRRFIYQELYLPGYRQENNRLNLYIALDRSMSISRDTFSKFLGIIDGVLRLSTDFKVTVIPFDDEVDKEKIVTYDAQALKPEVAFEKGNGGTQFAPVLEYLNTADEAAATLMVLSDGFFKIEKASHLPTLFLVSEKRNMKRFEPYGDVFYFDL</sequence>
<evidence type="ECO:0000259" key="2">
    <source>
        <dbReference type="Pfam" id="PF09967"/>
    </source>
</evidence>
<evidence type="ECO:0000313" key="4">
    <source>
        <dbReference type="EMBL" id="XAU14066.1"/>
    </source>
</evidence>
<organism evidence="4 5">
    <name type="scientific">Sulfurimonas diazotrophicus</name>
    <dbReference type="NCBI Taxonomy" id="3131939"/>
    <lineage>
        <taxon>Bacteria</taxon>
        <taxon>Pseudomonadati</taxon>
        <taxon>Campylobacterota</taxon>
        <taxon>Epsilonproteobacteria</taxon>
        <taxon>Campylobacterales</taxon>
        <taxon>Sulfurimonadaceae</taxon>
        <taxon>Sulfurimonas</taxon>
    </lineage>
</organism>
<dbReference type="InterPro" id="IPR018698">
    <property type="entry name" value="VWA-like_dom"/>
</dbReference>
<dbReference type="EMBL" id="CP147920">
    <property type="protein sequence ID" value="XAU14066.1"/>
    <property type="molecule type" value="Genomic_DNA"/>
</dbReference>
<proteinExistence type="predicted"/>
<feature type="domain" description="Putative metallopeptidase" evidence="3">
    <location>
        <begin position="10"/>
        <end position="245"/>
    </location>
</feature>
<protein>
    <submittedName>
        <fullName evidence="4">VWA-like domain-containing protein</fullName>
    </submittedName>
</protein>
<dbReference type="Pfam" id="PF13203">
    <property type="entry name" value="DUF2201_N"/>
    <property type="match status" value="1"/>
</dbReference>
<name>A0ABZ3H6B3_9BACT</name>
<dbReference type="InterPro" id="IPR036465">
    <property type="entry name" value="vWFA_dom_sf"/>
</dbReference>
<dbReference type="Proteomes" id="UP001447842">
    <property type="component" value="Chromosome"/>
</dbReference>
<keyword evidence="5" id="KW-1185">Reference proteome</keyword>